<dbReference type="Proteomes" id="UP000789525">
    <property type="component" value="Unassembled WGS sequence"/>
</dbReference>
<accession>A0ACA9PAT4</accession>
<proteinExistence type="predicted"/>
<name>A0ACA9PAT4_9GLOM</name>
<evidence type="ECO:0000313" key="1">
    <source>
        <dbReference type="EMBL" id="CAG8699383.1"/>
    </source>
</evidence>
<reference evidence="1" key="1">
    <citation type="submission" date="2021-06" db="EMBL/GenBank/DDBJ databases">
        <authorList>
            <person name="Kallberg Y."/>
            <person name="Tangrot J."/>
            <person name="Rosling A."/>
        </authorList>
    </citation>
    <scope>NUCLEOTIDE SEQUENCE</scope>
    <source>
        <strain evidence="1">CL356</strain>
    </source>
</reference>
<sequence length="127" mass="14504">TIVLVYEGYSSQLWMMDICHVVVYKRQGREQETGTDTNHTRPLRFGTGRSRGVLSSHRIMKRGRSSIERYHSGDTTLSDTETTRDARISMRTQPNDATILMVQIEGGVNDRGTSGTYYHIEYVEQSN</sequence>
<evidence type="ECO:0000313" key="2">
    <source>
        <dbReference type="Proteomes" id="UP000789525"/>
    </source>
</evidence>
<organism evidence="1 2">
    <name type="scientific">Acaulospora colombiana</name>
    <dbReference type="NCBI Taxonomy" id="27376"/>
    <lineage>
        <taxon>Eukaryota</taxon>
        <taxon>Fungi</taxon>
        <taxon>Fungi incertae sedis</taxon>
        <taxon>Mucoromycota</taxon>
        <taxon>Glomeromycotina</taxon>
        <taxon>Glomeromycetes</taxon>
        <taxon>Diversisporales</taxon>
        <taxon>Acaulosporaceae</taxon>
        <taxon>Acaulospora</taxon>
    </lineage>
</organism>
<protein>
    <submittedName>
        <fullName evidence="1">9900_t:CDS:1</fullName>
    </submittedName>
</protein>
<keyword evidence="2" id="KW-1185">Reference proteome</keyword>
<dbReference type="EMBL" id="CAJVPT010031839">
    <property type="protein sequence ID" value="CAG8699383.1"/>
    <property type="molecule type" value="Genomic_DNA"/>
</dbReference>
<gene>
    <name evidence="1" type="ORF">ACOLOM_LOCUS10174</name>
</gene>
<comment type="caution">
    <text evidence="1">The sequence shown here is derived from an EMBL/GenBank/DDBJ whole genome shotgun (WGS) entry which is preliminary data.</text>
</comment>
<feature type="non-terminal residue" evidence="1">
    <location>
        <position position="1"/>
    </location>
</feature>